<evidence type="ECO:0000256" key="1">
    <source>
        <dbReference type="SAM" id="MobiDB-lite"/>
    </source>
</evidence>
<evidence type="ECO:0000313" key="2">
    <source>
        <dbReference type="EMBL" id="CAL5971259.1"/>
    </source>
</evidence>
<proteinExistence type="predicted"/>
<feature type="compositionally biased region" description="Polar residues" evidence="1">
    <location>
        <begin position="17"/>
        <end position="27"/>
    </location>
</feature>
<reference evidence="2 3" key="1">
    <citation type="submission" date="2024-07" db="EMBL/GenBank/DDBJ databases">
        <authorList>
            <person name="Akdeniz Z."/>
        </authorList>
    </citation>
    <scope>NUCLEOTIDE SEQUENCE [LARGE SCALE GENOMIC DNA]</scope>
</reference>
<protein>
    <submittedName>
        <fullName evidence="2">Hypothetical_protein</fullName>
    </submittedName>
</protein>
<dbReference type="EMBL" id="CAXDID020000002">
    <property type="protein sequence ID" value="CAL5971259.1"/>
    <property type="molecule type" value="Genomic_DNA"/>
</dbReference>
<feature type="region of interest" description="Disordered" evidence="1">
    <location>
        <begin position="1"/>
        <end position="34"/>
    </location>
</feature>
<comment type="caution">
    <text evidence="2">The sequence shown here is derived from an EMBL/GenBank/DDBJ whole genome shotgun (WGS) entry which is preliminary data.</text>
</comment>
<accession>A0ABP1GNS0</accession>
<dbReference type="Proteomes" id="UP001642409">
    <property type="component" value="Unassembled WGS sequence"/>
</dbReference>
<evidence type="ECO:0000313" key="3">
    <source>
        <dbReference type="Proteomes" id="UP001642409"/>
    </source>
</evidence>
<gene>
    <name evidence="2" type="ORF">HINF_LOCUS1199</name>
</gene>
<organism evidence="2 3">
    <name type="scientific">Hexamita inflata</name>
    <dbReference type="NCBI Taxonomy" id="28002"/>
    <lineage>
        <taxon>Eukaryota</taxon>
        <taxon>Metamonada</taxon>
        <taxon>Diplomonadida</taxon>
        <taxon>Hexamitidae</taxon>
        <taxon>Hexamitinae</taxon>
        <taxon>Hexamita</taxon>
    </lineage>
</organism>
<sequence length="109" mass="13066">MINLQSLMNSPIPKPAQTLSPLPQNNRQSKRRNVIKETEKRMFTKAFDKLKKVQKQQFEYLCNNKNAPKETSFDRLQNKLKQLQFEKDEQSEESSELVNCIQRRLYYQE</sequence>
<keyword evidence="3" id="KW-1185">Reference proteome</keyword>
<name>A0ABP1GNS0_9EUKA</name>